<accession>A0A6J8B432</accession>
<dbReference type="EMBL" id="CACVKT020002494">
    <property type="protein sequence ID" value="CAC5378120.1"/>
    <property type="molecule type" value="Genomic_DNA"/>
</dbReference>
<dbReference type="Proteomes" id="UP000507470">
    <property type="component" value="Unassembled WGS sequence"/>
</dbReference>
<keyword evidence="2" id="KW-1185">Reference proteome</keyword>
<dbReference type="OrthoDB" id="9900437at2759"/>
<evidence type="ECO:0000313" key="1">
    <source>
        <dbReference type="EMBL" id="CAC5378120.1"/>
    </source>
</evidence>
<dbReference type="AlphaFoldDB" id="A0A6J8B432"/>
<proteinExistence type="predicted"/>
<reference evidence="1 2" key="1">
    <citation type="submission" date="2020-06" db="EMBL/GenBank/DDBJ databases">
        <authorList>
            <person name="Li R."/>
            <person name="Bekaert M."/>
        </authorList>
    </citation>
    <scope>NUCLEOTIDE SEQUENCE [LARGE SCALE GENOMIC DNA]</scope>
    <source>
        <strain evidence="2">wild</strain>
    </source>
</reference>
<name>A0A6J8B432_MYTCO</name>
<organism evidence="1 2">
    <name type="scientific">Mytilus coruscus</name>
    <name type="common">Sea mussel</name>
    <dbReference type="NCBI Taxonomy" id="42192"/>
    <lineage>
        <taxon>Eukaryota</taxon>
        <taxon>Metazoa</taxon>
        <taxon>Spiralia</taxon>
        <taxon>Lophotrochozoa</taxon>
        <taxon>Mollusca</taxon>
        <taxon>Bivalvia</taxon>
        <taxon>Autobranchia</taxon>
        <taxon>Pteriomorphia</taxon>
        <taxon>Mytilida</taxon>
        <taxon>Mytiloidea</taxon>
        <taxon>Mytilidae</taxon>
        <taxon>Mytilinae</taxon>
        <taxon>Mytilus</taxon>
    </lineage>
</organism>
<protein>
    <submittedName>
        <fullName evidence="1">Uncharacterized protein</fullName>
    </submittedName>
</protein>
<sequence length="106" mass="12271">MYRKTPLCCLVNSRMFFIYQEKKYAWKKVENAVNAVSFTIRTTEEINIKRGAKKKATTITNERKKTGEVPRFIELSKMEENVVAVVGEERVFGISTGCDPMKVRIF</sequence>
<gene>
    <name evidence="1" type="ORF">MCOR_14359</name>
</gene>
<evidence type="ECO:0000313" key="2">
    <source>
        <dbReference type="Proteomes" id="UP000507470"/>
    </source>
</evidence>